<dbReference type="GO" id="GO:0005737">
    <property type="term" value="C:cytoplasm"/>
    <property type="evidence" value="ECO:0007669"/>
    <property type="project" value="TreeGrafter"/>
</dbReference>
<dbReference type="InterPro" id="IPR000182">
    <property type="entry name" value="GNAT_dom"/>
</dbReference>
<gene>
    <name evidence="2" type="ORF">C1N32_02280</name>
</gene>
<feature type="domain" description="N-acetyltransferase" evidence="1">
    <location>
        <begin position="24"/>
        <end position="176"/>
    </location>
</feature>
<dbReference type="EMBL" id="POSK01000001">
    <property type="protein sequence ID" value="PNI06849.1"/>
    <property type="molecule type" value="Genomic_DNA"/>
</dbReference>
<evidence type="ECO:0000313" key="2">
    <source>
        <dbReference type="EMBL" id="PNI06849.1"/>
    </source>
</evidence>
<dbReference type="InterPro" id="IPR016181">
    <property type="entry name" value="Acyl_CoA_acyltransferase"/>
</dbReference>
<dbReference type="PANTHER" id="PTHR43441">
    <property type="entry name" value="RIBOSOMAL-PROTEIN-SERINE ACETYLTRANSFERASE"/>
    <property type="match status" value="1"/>
</dbReference>
<dbReference type="OrthoDB" id="9784707at2"/>
<protein>
    <submittedName>
        <fullName evidence="2">RimJ/RimL family protein N-acetyltransferase</fullName>
    </submittedName>
</protein>
<dbReference type="PROSITE" id="PS51186">
    <property type="entry name" value="GNAT"/>
    <property type="match status" value="1"/>
</dbReference>
<comment type="caution">
    <text evidence="2">The sequence shown here is derived from an EMBL/GenBank/DDBJ whole genome shotgun (WGS) entry which is preliminary data.</text>
</comment>
<dbReference type="SUPFAM" id="SSF55729">
    <property type="entry name" value="Acyl-CoA N-acyltransferases (Nat)"/>
    <property type="match status" value="1"/>
</dbReference>
<dbReference type="GO" id="GO:1990189">
    <property type="term" value="F:protein N-terminal-serine acetyltransferase activity"/>
    <property type="evidence" value="ECO:0007669"/>
    <property type="project" value="TreeGrafter"/>
</dbReference>
<dbReference type="PANTHER" id="PTHR43441:SF11">
    <property type="entry name" value="RIBOSOMAL-PROTEIN-SERINE ACETYLTRANSFERASE"/>
    <property type="match status" value="1"/>
</dbReference>
<name>A0A2J8I8M2_VIBDI</name>
<evidence type="ECO:0000259" key="1">
    <source>
        <dbReference type="PROSITE" id="PS51186"/>
    </source>
</evidence>
<dbReference type="InterPro" id="IPR051908">
    <property type="entry name" value="Ribosomal_N-acetyltransferase"/>
</dbReference>
<accession>A0A2J8I8M2</accession>
<evidence type="ECO:0000313" key="3">
    <source>
        <dbReference type="Proteomes" id="UP000236449"/>
    </source>
</evidence>
<sequence length="181" mass="20862">MFSLRIEKDLKLVLVQPSFAARYFEIVQSEREYLSQWLAWPPHADSEAFFLSFIQRSLHDYADGKSLVCAMFYEDELVGNISFNTINYDLKKVEIGYWLREQFRGKGIVTRSVSKLIEMAFRELNMQKVEISAAVDNAPSRNVCKRLGFNLEGIITCAENLNGRVVDHAVYGLSRSHWLGK</sequence>
<dbReference type="Proteomes" id="UP000236449">
    <property type="component" value="Unassembled WGS sequence"/>
</dbReference>
<organism evidence="2 3">
    <name type="scientific">Vibrio diazotrophicus</name>
    <dbReference type="NCBI Taxonomy" id="685"/>
    <lineage>
        <taxon>Bacteria</taxon>
        <taxon>Pseudomonadati</taxon>
        <taxon>Pseudomonadota</taxon>
        <taxon>Gammaproteobacteria</taxon>
        <taxon>Vibrionales</taxon>
        <taxon>Vibrionaceae</taxon>
        <taxon>Vibrio</taxon>
    </lineage>
</organism>
<dbReference type="AlphaFoldDB" id="A0A2J8I8M2"/>
<keyword evidence="2" id="KW-0808">Transferase</keyword>
<dbReference type="GO" id="GO:0008999">
    <property type="term" value="F:protein-N-terminal-alanine acetyltransferase activity"/>
    <property type="evidence" value="ECO:0007669"/>
    <property type="project" value="TreeGrafter"/>
</dbReference>
<dbReference type="Gene3D" id="3.40.630.30">
    <property type="match status" value="1"/>
</dbReference>
<dbReference type="Pfam" id="PF13302">
    <property type="entry name" value="Acetyltransf_3"/>
    <property type="match status" value="1"/>
</dbReference>
<proteinExistence type="predicted"/>
<reference evidence="2 3" key="1">
    <citation type="submission" date="2018-01" db="EMBL/GenBank/DDBJ databases">
        <title>Draft genome sequences of six Vibrio diazotrophicus strains isolated from deep-sea sediments of the Baltic Sea.</title>
        <authorList>
            <person name="Castillo D."/>
            <person name="Vandieken V."/>
            <person name="Chiang O."/>
            <person name="Middelboe M."/>
        </authorList>
    </citation>
    <scope>NUCLEOTIDE SEQUENCE [LARGE SCALE GENOMIC DNA]</scope>
    <source>
        <strain evidence="2 3">60.27F</strain>
    </source>
</reference>
<dbReference type="RefSeq" id="WP_102965272.1">
    <property type="nucleotide sequence ID" value="NZ_POSK01000001.1"/>
</dbReference>